<dbReference type="EMBL" id="CP017814">
    <property type="protein sequence ID" value="APA05520.1"/>
    <property type="molecule type" value="Genomic_DNA"/>
</dbReference>
<reference evidence="2" key="1">
    <citation type="journal article" date="2017" name="Genome Biol. Evol.">
        <title>The complete genome sequence of the phytopathogenic fungus Sclerotinia sclerotiorum reveals insights into the genome architecture of broad host range pathogens.</title>
        <authorList>
            <person name="Derbyshire M."/>
            <person name="Denton-Giles M."/>
            <person name="Hegedus D."/>
            <person name="Seifbarghy S."/>
            <person name="Rollins J."/>
            <person name="van Kan J."/>
            <person name="Seidl M.F."/>
            <person name="Faino L."/>
            <person name="Mbengue M."/>
            <person name="Navaud O."/>
            <person name="Raffaele S."/>
            <person name="Hammond-Kosack K."/>
            <person name="Heard S."/>
            <person name="Oliver R."/>
        </authorList>
    </citation>
    <scope>NUCLEOTIDE SEQUENCE [LARGE SCALE GENOMIC DNA]</scope>
    <source>
        <strain evidence="2">ATCC 18683 / 1980 / Ss-1</strain>
    </source>
</reference>
<dbReference type="RefSeq" id="XP_001589334.1">
    <property type="nucleotide sequence ID" value="XM_001589284.1"/>
</dbReference>
<name>A0A1D9PS84_SCLS1</name>
<gene>
    <name evidence="1" type="ORF">sscle_01g002900</name>
</gene>
<dbReference type="AlphaFoldDB" id="A0A1D9PS84"/>
<dbReference type="KEGG" id="ssl:SS1G_09969"/>
<accession>A0A1D9PS84</accession>
<dbReference type="Proteomes" id="UP000177798">
    <property type="component" value="Chromosome 1"/>
</dbReference>
<evidence type="ECO:0000313" key="1">
    <source>
        <dbReference type="EMBL" id="APA05520.1"/>
    </source>
</evidence>
<dbReference type="VEuPathDB" id="FungiDB:sscle_01g002900"/>
<protein>
    <submittedName>
        <fullName evidence="1">Uncharacterized protein</fullName>
    </submittedName>
</protein>
<organism evidence="1 2">
    <name type="scientific">Sclerotinia sclerotiorum (strain ATCC 18683 / 1980 / Ss-1)</name>
    <name type="common">White mold</name>
    <name type="synonym">Whetzelinia sclerotiorum</name>
    <dbReference type="NCBI Taxonomy" id="665079"/>
    <lineage>
        <taxon>Eukaryota</taxon>
        <taxon>Fungi</taxon>
        <taxon>Dikarya</taxon>
        <taxon>Ascomycota</taxon>
        <taxon>Pezizomycotina</taxon>
        <taxon>Leotiomycetes</taxon>
        <taxon>Helotiales</taxon>
        <taxon>Sclerotiniaceae</taxon>
        <taxon>Sclerotinia</taxon>
    </lineage>
</organism>
<evidence type="ECO:0000313" key="2">
    <source>
        <dbReference type="Proteomes" id="UP000177798"/>
    </source>
</evidence>
<proteinExistence type="predicted"/>
<sequence>MPAAKEGGSASLQFPKIGYRSYALLKLHYGFVPNVAWMQEMENGMVEASDYQQLSRQYKYNHGRVGSSSTAM</sequence>